<dbReference type="Gene3D" id="3.40.50.2300">
    <property type="match status" value="2"/>
</dbReference>
<proteinExistence type="inferred from homology"/>
<dbReference type="Proteomes" id="UP001238540">
    <property type="component" value="Unassembled WGS sequence"/>
</dbReference>
<dbReference type="RefSeq" id="WP_076585861.1">
    <property type="nucleotide sequence ID" value="NZ_JABEYA020000001.1"/>
</dbReference>
<keyword evidence="8" id="KW-1185">Reference proteome</keyword>
<dbReference type="EMBL" id="JAUFQC010000001">
    <property type="protein sequence ID" value="MDN3610833.1"/>
    <property type="molecule type" value="Genomic_DNA"/>
</dbReference>
<dbReference type="CDD" id="cd20004">
    <property type="entry name" value="PBP1_ABC_sugar_binding-like"/>
    <property type="match status" value="1"/>
</dbReference>
<feature type="chain" id="PRO_5047099369" description="Autoinducer 2-binding periplasmic protein LuxP" evidence="5">
    <location>
        <begin position="22"/>
        <end position="312"/>
    </location>
</feature>
<evidence type="ECO:0000256" key="1">
    <source>
        <dbReference type="ARBA" id="ARBA00004196"/>
    </source>
</evidence>
<evidence type="ECO:0000256" key="2">
    <source>
        <dbReference type="ARBA" id="ARBA00007639"/>
    </source>
</evidence>
<comment type="similarity">
    <text evidence="2">Belongs to the bacterial solute-binding protein 2 family.</text>
</comment>
<evidence type="ECO:0000313" key="7">
    <source>
        <dbReference type="EMBL" id="MDN3610833.1"/>
    </source>
</evidence>
<protein>
    <recommendedName>
        <fullName evidence="3">Autoinducer 2-binding periplasmic protein LuxP</fullName>
    </recommendedName>
</protein>
<name>A0ABT8BV50_9VIBR</name>
<feature type="signal peptide" evidence="5">
    <location>
        <begin position="1"/>
        <end position="21"/>
    </location>
</feature>
<evidence type="ECO:0000256" key="5">
    <source>
        <dbReference type="SAM" id="SignalP"/>
    </source>
</evidence>
<accession>A0ABT8BV50</accession>
<comment type="subcellular location">
    <subcellularLocation>
        <location evidence="1">Cell envelope</location>
    </subcellularLocation>
</comment>
<evidence type="ECO:0000259" key="6">
    <source>
        <dbReference type="Pfam" id="PF13407"/>
    </source>
</evidence>
<evidence type="ECO:0000313" key="8">
    <source>
        <dbReference type="Proteomes" id="UP001238540"/>
    </source>
</evidence>
<evidence type="ECO:0000256" key="4">
    <source>
        <dbReference type="ARBA" id="ARBA00022729"/>
    </source>
</evidence>
<reference evidence="8" key="1">
    <citation type="journal article" date="2019" name="Int. J. Syst. Evol. Microbiol.">
        <title>The Global Catalogue of Microorganisms (GCM) 10K type strain sequencing project: providing services to taxonomists for standard genome sequencing and annotation.</title>
        <authorList>
            <consortium name="The Broad Institute Genomics Platform"/>
            <consortium name="The Broad Institute Genome Sequencing Center for Infectious Disease"/>
            <person name="Wu L."/>
            <person name="Ma J."/>
        </authorList>
    </citation>
    <scope>NUCLEOTIDE SEQUENCE [LARGE SCALE GENOMIC DNA]</scope>
    <source>
        <strain evidence="8">CECT 7398</strain>
    </source>
</reference>
<evidence type="ECO:0000256" key="3">
    <source>
        <dbReference type="ARBA" id="ARBA00022181"/>
    </source>
</evidence>
<dbReference type="Pfam" id="PF13407">
    <property type="entry name" value="Peripla_BP_4"/>
    <property type="match status" value="1"/>
</dbReference>
<dbReference type="InterPro" id="IPR028082">
    <property type="entry name" value="Peripla_BP_I"/>
</dbReference>
<keyword evidence="4 5" id="KW-0732">Signal</keyword>
<comment type="caution">
    <text evidence="7">The sequence shown here is derived from an EMBL/GenBank/DDBJ whole genome shotgun (WGS) entry which is preliminary data.</text>
</comment>
<dbReference type="InterPro" id="IPR025997">
    <property type="entry name" value="SBP_2_dom"/>
</dbReference>
<gene>
    <name evidence="7" type="ORF">QWZ16_14100</name>
</gene>
<feature type="domain" description="Periplasmic binding protein" evidence="6">
    <location>
        <begin position="26"/>
        <end position="280"/>
    </location>
</feature>
<dbReference type="PANTHER" id="PTHR46847:SF1">
    <property type="entry name" value="D-ALLOSE-BINDING PERIPLASMIC PROTEIN-RELATED"/>
    <property type="match status" value="1"/>
</dbReference>
<dbReference type="SUPFAM" id="SSF53822">
    <property type="entry name" value="Periplasmic binding protein-like I"/>
    <property type="match status" value="1"/>
</dbReference>
<dbReference type="PANTHER" id="PTHR46847">
    <property type="entry name" value="D-ALLOSE-BINDING PERIPLASMIC PROTEIN-RELATED"/>
    <property type="match status" value="1"/>
</dbReference>
<sequence length="312" mass="33810">MKKTLYFSVAIYAMCFPLVIAAQDCIGVVPAGSVHDFWKSVKAGSEKAGQELDLKIYFRGPHDESQIDAQRLIIDQVMNEACIGLMLAPNTQKRAEDVAKLKAMGIPTVYFDRDTGSADVISVIATDNYQSGVIAGKEMAKKMNHRGNVALLRMKKGVISTDAREKGFIDGATASGLSIVQDAYLGTRVGDARRNAEIALKNNLSSINGIFTPNESTTLGVIMALETMTHSDGIIHIGFDSNPSLVDALDKGTLYGLMVQQPFEMGYKGVYTLYRASLGQAYPSQIATGVLFVTKSNMADPNISRALTMDYE</sequence>
<organism evidence="7 8">
    <name type="scientific">Vibrio ostreicida</name>
    <dbReference type="NCBI Taxonomy" id="526588"/>
    <lineage>
        <taxon>Bacteria</taxon>
        <taxon>Pseudomonadati</taxon>
        <taxon>Pseudomonadota</taxon>
        <taxon>Gammaproteobacteria</taxon>
        <taxon>Vibrionales</taxon>
        <taxon>Vibrionaceae</taxon>
        <taxon>Vibrio</taxon>
    </lineage>
</organism>